<evidence type="ECO:0000313" key="2">
    <source>
        <dbReference type="EMBL" id="WNM22183.1"/>
    </source>
</evidence>
<sequence length="121" mass="13639">MQSTDFRYTIHFKVNEANQKMIVLNQSPFFKGNGTEIQIPLDDIDSVIYSLKTAKDEANSLSLSQFSVDPIVEIEPSIVNTLVSLFLSGIPIPVLSNQYEIDEPTIRYNLESKGIILMDEI</sequence>
<dbReference type="EMBL" id="CP134878">
    <property type="protein sequence ID" value="WNM18131.1"/>
    <property type="molecule type" value="Genomic_DNA"/>
</dbReference>
<keyword evidence="3" id="KW-1185">Reference proteome</keyword>
<dbReference type="Proteomes" id="UP001304515">
    <property type="component" value="Chromosome"/>
</dbReference>
<name>A0AA96J5Z8_9FLAO</name>
<dbReference type="EMBL" id="CP134890">
    <property type="protein sequence ID" value="WNM22183.1"/>
    <property type="molecule type" value="Genomic_DNA"/>
</dbReference>
<gene>
    <name evidence="2" type="ORF">RN605_02205</name>
    <name evidence="1" type="ORF">RN608_08905</name>
</gene>
<proteinExistence type="predicted"/>
<protein>
    <submittedName>
        <fullName evidence="2">Uncharacterized protein</fullName>
    </submittedName>
</protein>
<dbReference type="KEGG" id="fcj:RN605_02205"/>
<evidence type="ECO:0000313" key="1">
    <source>
        <dbReference type="EMBL" id="WNM18131.1"/>
    </source>
</evidence>
<dbReference type="RefSeq" id="WP_313321805.1">
    <property type="nucleotide sequence ID" value="NZ_CP134878.1"/>
</dbReference>
<evidence type="ECO:0000313" key="3">
    <source>
        <dbReference type="Proteomes" id="UP001304515"/>
    </source>
</evidence>
<dbReference type="AlphaFoldDB" id="A0AA96J5Z8"/>
<accession>A0AA96EYV1</accession>
<organism evidence="2 3">
    <name type="scientific">Flavobacterium capsici</name>
    <dbReference type="NCBI Taxonomy" id="3075618"/>
    <lineage>
        <taxon>Bacteria</taxon>
        <taxon>Pseudomonadati</taxon>
        <taxon>Bacteroidota</taxon>
        <taxon>Flavobacteriia</taxon>
        <taxon>Flavobacteriales</taxon>
        <taxon>Flavobacteriaceae</taxon>
        <taxon>Flavobacterium</taxon>
    </lineage>
</organism>
<accession>A0AA96J5Z8</accession>
<reference evidence="2 3" key="1">
    <citation type="submission" date="2023-09" db="EMBL/GenBank/DDBJ databases">
        <title>Flavobacterium sp. a novel bacteria isolate from Pepper rhizosphere.</title>
        <authorList>
            <person name="Peng Y."/>
            <person name="Lee J."/>
        </authorList>
    </citation>
    <scope>NUCLEOTIDE SEQUENCE [LARGE SCALE GENOMIC DNA]</scope>
    <source>
        <strain evidence="1">PMR2A8</strain>
        <strain evidence="2 3">PMTSA4</strain>
    </source>
</reference>